<keyword evidence="2" id="KW-1003">Cell membrane</keyword>
<keyword evidence="5 7" id="KW-0472">Membrane</keyword>
<feature type="compositionally biased region" description="Pro residues" evidence="6">
    <location>
        <begin position="211"/>
        <end position="221"/>
    </location>
</feature>
<gene>
    <name evidence="9" type="ORF">SacxiDRAFT_1533</name>
</gene>
<dbReference type="GO" id="GO:0005886">
    <property type="term" value="C:plasma membrane"/>
    <property type="evidence" value="ECO:0007669"/>
    <property type="project" value="UniProtKB-SubCell"/>
</dbReference>
<dbReference type="STRING" id="882086.SacxiDRAFT_1533"/>
<dbReference type="HOGENOM" id="CLU_030489_1_0_11"/>
<keyword evidence="10" id="KW-1185">Reference proteome</keyword>
<organism evidence="9 10">
    <name type="scientific">Saccharomonospora xinjiangensis XJ-54</name>
    <dbReference type="NCBI Taxonomy" id="882086"/>
    <lineage>
        <taxon>Bacteria</taxon>
        <taxon>Bacillati</taxon>
        <taxon>Actinomycetota</taxon>
        <taxon>Actinomycetes</taxon>
        <taxon>Pseudonocardiales</taxon>
        <taxon>Pseudonocardiaceae</taxon>
        <taxon>Saccharomonospora</taxon>
    </lineage>
</organism>
<feature type="transmembrane region" description="Helical" evidence="7">
    <location>
        <begin position="228"/>
        <end position="247"/>
    </location>
</feature>
<sequence length="424" mass="43647">MLDGMKSTTDTTKHIEGFEDTVKDFWVSRPRRPHQGRKLAGVAAGVGNRYGIDPVVVRVVFVVLTGFGGIGLALYLLGWLVLAEEGDEVSGIEGLLGRGRSSMPKGLALALCVVLVPTWILSFSWSWFDGGTFLGLALAVAGMYLLHRSRGHLRRPVPTGPAMASPTGMTTTMSGTDAGVWGQPVSEAPPTWDPLGADPTGWRLAEETTPAPAPRPEPPAPPRRRSKVGFAATGVALAVGGVGAALAAEGVPWFTPAHVVGLVLAVLGTGMVVGSFLGGGRGLVWLAVPLSLTGLALGAVPIEDVGGGFGDLSATPATAEGVLPVYERTAGDVRLDLTRLTGAENVSTTVRNGAGNVAVLVPPDADVWYTCEAGVGNIECLGQQYTGVNPPEIEGKDFGPDGAGGPKITLTAQAGVGNVEVRRG</sequence>
<feature type="transmembrane region" description="Helical" evidence="7">
    <location>
        <begin position="127"/>
        <end position="146"/>
    </location>
</feature>
<evidence type="ECO:0000256" key="5">
    <source>
        <dbReference type="ARBA" id="ARBA00023136"/>
    </source>
</evidence>
<evidence type="ECO:0000259" key="8">
    <source>
        <dbReference type="Pfam" id="PF04024"/>
    </source>
</evidence>
<evidence type="ECO:0000256" key="4">
    <source>
        <dbReference type="ARBA" id="ARBA00022989"/>
    </source>
</evidence>
<evidence type="ECO:0000256" key="2">
    <source>
        <dbReference type="ARBA" id="ARBA00022475"/>
    </source>
</evidence>
<keyword evidence="3 7" id="KW-0812">Transmembrane</keyword>
<feature type="transmembrane region" description="Helical" evidence="7">
    <location>
        <begin position="55"/>
        <end position="82"/>
    </location>
</feature>
<dbReference type="EMBL" id="JH636049">
    <property type="protein sequence ID" value="EID53780.1"/>
    <property type="molecule type" value="Genomic_DNA"/>
</dbReference>
<dbReference type="OrthoDB" id="3208990at2"/>
<evidence type="ECO:0000313" key="10">
    <source>
        <dbReference type="Proteomes" id="UP000004691"/>
    </source>
</evidence>
<dbReference type="AlphaFoldDB" id="I0V0X7"/>
<comment type="subcellular location">
    <subcellularLocation>
        <location evidence="1">Cell membrane</location>
        <topology evidence="1">Single-pass membrane protein</topology>
    </subcellularLocation>
</comment>
<proteinExistence type="predicted"/>
<dbReference type="eggNOG" id="COG1983">
    <property type="taxonomic scope" value="Bacteria"/>
</dbReference>
<evidence type="ECO:0000256" key="7">
    <source>
        <dbReference type="SAM" id="Phobius"/>
    </source>
</evidence>
<dbReference type="Proteomes" id="UP000004691">
    <property type="component" value="Unassembled WGS sequence"/>
</dbReference>
<name>I0V0X7_9PSEU</name>
<evidence type="ECO:0000256" key="3">
    <source>
        <dbReference type="ARBA" id="ARBA00022692"/>
    </source>
</evidence>
<evidence type="ECO:0000256" key="6">
    <source>
        <dbReference type="SAM" id="MobiDB-lite"/>
    </source>
</evidence>
<accession>I0V0X7</accession>
<feature type="transmembrane region" description="Helical" evidence="7">
    <location>
        <begin position="283"/>
        <end position="302"/>
    </location>
</feature>
<feature type="domain" description="Phage shock protein PspC N-terminal" evidence="8">
    <location>
        <begin position="29"/>
        <end position="84"/>
    </location>
</feature>
<dbReference type="InterPro" id="IPR052027">
    <property type="entry name" value="PspC"/>
</dbReference>
<dbReference type="RefSeq" id="WP_006237927.1">
    <property type="nucleotide sequence ID" value="NZ_JH636049.1"/>
</dbReference>
<dbReference type="InterPro" id="IPR007168">
    <property type="entry name" value="Phageshock_PspC_N"/>
</dbReference>
<feature type="region of interest" description="Disordered" evidence="6">
    <location>
        <begin position="199"/>
        <end position="226"/>
    </location>
</feature>
<evidence type="ECO:0000313" key="9">
    <source>
        <dbReference type="EMBL" id="EID53780.1"/>
    </source>
</evidence>
<keyword evidence="4 7" id="KW-1133">Transmembrane helix</keyword>
<reference evidence="9 10" key="1">
    <citation type="submission" date="2012-01" db="EMBL/GenBank/DDBJ databases">
        <title>Improved High-Quality Draft sequence of Saccharomonospora xinjiangensis XJ-54.</title>
        <authorList>
            <consortium name="US DOE Joint Genome Institute"/>
            <person name="Lucas S."/>
            <person name="Han J."/>
            <person name="Lapidus A."/>
            <person name="Cheng J.-F."/>
            <person name="Goodwin L."/>
            <person name="Pitluck S."/>
            <person name="Peters L."/>
            <person name="Mikhailova N."/>
            <person name="Teshima H."/>
            <person name="Detter J.C."/>
            <person name="Han C."/>
            <person name="Tapia R."/>
            <person name="Land M."/>
            <person name="Hauser L."/>
            <person name="Kyrpides N."/>
            <person name="Ivanova N."/>
            <person name="Pagani I."/>
            <person name="Brambilla E.-M."/>
            <person name="Klenk H.-P."/>
            <person name="Woyke T."/>
        </authorList>
    </citation>
    <scope>NUCLEOTIDE SEQUENCE [LARGE SCALE GENOMIC DNA]</scope>
    <source>
        <strain evidence="9 10">XJ-54</strain>
    </source>
</reference>
<protein>
    <submittedName>
        <fullName evidence="9">Putative stress-responsive transcriptional regulator</fullName>
    </submittedName>
</protein>
<feature type="transmembrane region" description="Helical" evidence="7">
    <location>
        <begin position="253"/>
        <end position="276"/>
    </location>
</feature>
<dbReference type="Pfam" id="PF04024">
    <property type="entry name" value="PspC"/>
    <property type="match status" value="1"/>
</dbReference>
<dbReference type="PANTHER" id="PTHR33885">
    <property type="entry name" value="PHAGE SHOCK PROTEIN C"/>
    <property type="match status" value="1"/>
</dbReference>
<evidence type="ECO:0000256" key="1">
    <source>
        <dbReference type="ARBA" id="ARBA00004162"/>
    </source>
</evidence>
<dbReference type="PANTHER" id="PTHR33885:SF3">
    <property type="entry name" value="PHAGE SHOCK PROTEIN C"/>
    <property type="match status" value="1"/>
</dbReference>